<dbReference type="Proteomes" id="UP000288805">
    <property type="component" value="Unassembled WGS sequence"/>
</dbReference>
<evidence type="ECO:0000313" key="2">
    <source>
        <dbReference type="Proteomes" id="UP000288805"/>
    </source>
</evidence>
<dbReference type="AlphaFoldDB" id="A0A438J4Y9"/>
<name>A0A438J4Y9_VITVI</name>
<organism evidence="1 2">
    <name type="scientific">Vitis vinifera</name>
    <name type="common">Grape</name>
    <dbReference type="NCBI Taxonomy" id="29760"/>
    <lineage>
        <taxon>Eukaryota</taxon>
        <taxon>Viridiplantae</taxon>
        <taxon>Streptophyta</taxon>
        <taxon>Embryophyta</taxon>
        <taxon>Tracheophyta</taxon>
        <taxon>Spermatophyta</taxon>
        <taxon>Magnoliopsida</taxon>
        <taxon>eudicotyledons</taxon>
        <taxon>Gunneridae</taxon>
        <taxon>Pentapetalae</taxon>
        <taxon>rosids</taxon>
        <taxon>Vitales</taxon>
        <taxon>Vitaceae</taxon>
        <taxon>Viteae</taxon>
        <taxon>Vitis</taxon>
    </lineage>
</organism>
<comment type="caution">
    <text evidence="1">The sequence shown here is derived from an EMBL/GenBank/DDBJ whole genome shotgun (WGS) entry which is preliminary data.</text>
</comment>
<dbReference type="EMBL" id="QGNW01000063">
    <property type="protein sequence ID" value="RVX04013.1"/>
    <property type="molecule type" value="Genomic_DNA"/>
</dbReference>
<dbReference type="OrthoDB" id="275278at2759"/>
<reference evidence="1 2" key="1">
    <citation type="journal article" date="2018" name="PLoS Genet.">
        <title>Population sequencing reveals clonal diversity and ancestral inbreeding in the grapevine cultivar Chardonnay.</title>
        <authorList>
            <person name="Roach M.J."/>
            <person name="Johnson D.L."/>
            <person name="Bohlmann J."/>
            <person name="van Vuuren H.J."/>
            <person name="Jones S.J."/>
            <person name="Pretorius I.S."/>
            <person name="Schmidt S.A."/>
            <person name="Borneman A.R."/>
        </authorList>
    </citation>
    <scope>NUCLEOTIDE SEQUENCE [LARGE SCALE GENOMIC DNA]</scope>
    <source>
        <strain evidence="2">cv. Chardonnay</strain>
        <tissue evidence="1">Leaf</tissue>
    </source>
</reference>
<evidence type="ECO:0000313" key="1">
    <source>
        <dbReference type="EMBL" id="RVX04013.1"/>
    </source>
</evidence>
<proteinExistence type="predicted"/>
<sequence>MCTASGWPSVSGDALKTLAGKVSADFDFIDDAECDFETTAIEKIDEVPGTRGPKRVRTQTYLLMEQLMLLLGGAGGEEGLPCHCCFM</sequence>
<gene>
    <name evidence="1" type="ORF">CK203_021741</name>
</gene>
<protein>
    <submittedName>
        <fullName evidence="1">Uncharacterized protein</fullName>
    </submittedName>
</protein>
<accession>A0A438J4Y9</accession>